<gene>
    <name evidence="1" type="ORF">S01H4_67222</name>
</gene>
<evidence type="ECO:0000313" key="1">
    <source>
        <dbReference type="EMBL" id="GAH20844.1"/>
    </source>
</evidence>
<name>X1EUI8_9ZZZZ</name>
<proteinExistence type="predicted"/>
<organism evidence="1">
    <name type="scientific">marine sediment metagenome</name>
    <dbReference type="NCBI Taxonomy" id="412755"/>
    <lineage>
        <taxon>unclassified sequences</taxon>
        <taxon>metagenomes</taxon>
        <taxon>ecological metagenomes</taxon>
    </lineage>
</organism>
<accession>X1EUI8</accession>
<feature type="non-terminal residue" evidence="1">
    <location>
        <position position="41"/>
    </location>
</feature>
<dbReference type="EMBL" id="BART01042142">
    <property type="protein sequence ID" value="GAH20844.1"/>
    <property type="molecule type" value="Genomic_DNA"/>
</dbReference>
<feature type="non-terminal residue" evidence="1">
    <location>
        <position position="1"/>
    </location>
</feature>
<sequence>LIEPSVKSSVVFPENQVSIEENNFNGSGNLTLMNGGKLGIG</sequence>
<reference evidence="1" key="1">
    <citation type="journal article" date="2014" name="Front. Microbiol.">
        <title>High frequency of phylogenetically diverse reductive dehalogenase-homologous genes in deep subseafloor sedimentary metagenomes.</title>
        <authorList>
            <person name="Kawai M."/>
            <person name="Futagami T."/>
            <person name="Toyoda A."/>
            <person name="Takaki Y."/>
            <person name="Nishi S."/>
            <person name="Hori S."/>
            <person name="Arai W."/>
            <person name="Tsubouchi T."/>
            <person name="Morono Y."/>
            <person name="Uchiyama I."/>
            <person name="Ito T."/>
            <person name="Fujiyama A."/>
            <person name="Inagaki F."/>
            <person name="Takami H."/>
        </authorList>
    </citation>
    <scope>NUCLEOTIDE SEQUENCE</scope>
    <source>
        <strain evidence="1">Expedition CK06-06</strain>
    </source>
</reference>
<comment type="caution">
    <text evidence="1">The sequence shown here is derived from an EMBL/GenBank/DDBJ whole genome shotgun (WGS) entry which is preliminary data.</text>
</comment>
<protein>
    <submittedName>
        <fullName evidence="1">Uncharacterized protein</fullName>
    </submittedName>
</protein>
<dbReference type="AlphaFoldDB" id="X1EUI8"/>